<comment type="caution">
    <text evidence="1">The sequence shown here is derived from an EMBL/GenBank/DDBJ whole genome shotgun (WGS) entry which is preliminary data.</text>
</comment>
<gene>
    <name evidence="1" type="ORF">NDI38_02080</name>
</gene>
<organism evidence="1 2">
    <name type="scientific">Stenomitos frigidus AS-A4</name>
    <dbReference type="NCBI Taxonomy" id="2933935"/>
    <lineage>
        <taxon>Bacteria</taxon>
        <taxon>Bacillati</taxon>
        <taxon>Cyanobacteriota</taxon>
        <taxon>Cyanophyceae</taxon>
        <taxon>Leptolyngbyales</taxon>
        <taxon>Leptolyngbyaceae</taxon>
        <taxon>Stenomitos</taxon>
    </lineage>
</organism>
<reference evidence="1 2" key="1">
    <citation type="submission" date="2022-04" db="EMBL/GenBank/DDBJ databases">
        <title>Positive selection, recombination, and allopatry shape intraspecific diversity of widespread and dominant cyanobacteria.</title>
        <authorList>
            <person name="Wei J."/>
            <person name="Shu W."/>
            <person name="Hu C."/>
        </authorList>
    </citation>
    <scope>NUCLEOTIDE SEQUENCE [LARGE SCALE GENOMIC DNA]</scope>
    <source>
        <strain evidence="1 2">AS-A4</strain>
    </source>
</reference>
<evidence type="ECO:0008006" key="3">
    <source>
        <dbReference type="Google" id="ProtNLM"/>
    </source>
</evidence>
<proteinExistence type="predicted"/>
<sequence length="58" mass="6477">MNAVETRRHIGLRALRPWRKCSVEGQLINNYAQLLSRRAIAVLPSAGKWSESVSVATD</sequence>
<protein>
    <recommendedName>
        <fullName evidence="3">Transposase</fullName>
    </recommendedName>
</protein>
<evidence type="ECO:0000313" key="2">
    <source>
        <dbReference type="Proteomes" id="UP001476950"/>
    </source>
</evidence>
<evidence type="ECO:0000313" key="1">
    <source>
        <dbReference type="EMBL" id="MEP1057207.1"/>
    </source>
</evidence>
<dbReference type="Proteomes" id="UP001476950">
    <property type="component" value="Unassembled WGS sequence"/>
</dbReference>
<dbReference type="EMBL" id="JAMPLM010000001">
    <property type="protein sequence ID" value="MEP1057207.1"/>
    <property type="molecule type" value="Genomic_DNA"/>
</dbReference>
<name>A0ABV0KD93_9CYAN</name>
<accession>A0ABV0KD93</accession>
<keyword evidence="2" id="KW-1185">Reference proteome</keyword>